<dbReference type="AlphaFoldDB" id="A0A1E3GT49"/>
<dbReference type="PANTHER" id="PTHR44809:SF1">
    <property type="entry name" value="PROTEIN O-MANNOSYL-TRANSFERASE TMTC1"/>
    <property type="match status" value="1"/>
</dbReference>
<evidence type="ECO:0000256" key="2">
    <source>
        <dbReference type="ARBA" id="ARBA00022803"/>
    </source>
</evidence>
<dbReference type="GO" id="GO:0016787">
    <property type="term" value="F:hydrolase activity"/>
    <property type="evidence" value="ECO:0007669"/>
    <property type="project" value="UniProtKB-KW"/>
</dbReference>
<dbReference type="RefSeq" id="WP_069295603.1">
    <property type="nucleotide sequence ID" value="NZ_MCRI01000008.1"/>
</dbReference>
<protein>
    <submittedName>
        <fullName evidence="4">Response regulator aspartate phosphatase G</fullName>
        <ecNumber evidence="4">3.1.-.-</ecNumber>
    </submittedName>
</protein>
<dbReference type="PATRIC" id="fig|291169.3.peg.1091"/>
<dbReference type="SMART" id="SM00028">
    <property type="entry name" value="TPR"/>
    <property type="match status" value="4"/>
</dbReference>
<accession>A0A1E3GT49</accession>
<comment type="caution">
    <text evidence="4">The sequence shown here is derived from an EMBL/GenBank/DDBJ whole genome shotgun (WGS) entry which is preliminary data.</text>
</comment>
<dbReference type="Gene3D" id="1.25.40.10">
    <property type="entry name" value="Tetratricopeptide repeat domain"/>
    <property type="match status" value="1"/>
</dbReference>
<dbReference type="PROSITE" id="PS51257">
    <property type="entry name" value="PROKAR_LIPOPROTEIN"/>
    <property type="match status" value="1"/>
</dbReference>
<keyword evidence="1" id="KW-0677">Repeat</keyword>
<dbReference type="EMBL" id="MCRI01000008">
    <property type="protein sequence ID" value="ODN67184.1"/>
    <property type="molecule type" value="Genomic_DNA"/>
</dbReference>
<evidence type="ECO:0000313" key="4">
    <source>
        <dbReference type="EMBL" id="ODN67184.1"/>
    </source>
</evidence>
<name>A0A1E3GT49_9GAMM</name>
<dbReference type="InterPro" id="IPR052943">
    <property type="entry name" value="TMTC_O-mannosyl-trnsfr"/>
</dbReference>
<sequence length="251" mass="28443">MKSSLQIGFLATSIMLLTACGTTGPREHIAPDPKAAELNMQLGISYLQRGDYEIAMEKLDKALKQNPNLPSAHNTMALLYQRLGENQKAEKHFKEAVNRAPQYSEAQNNYGVFLCQQGKYEEAEKRFLKAVENPLYQSAAMAYENAGLCTREIPDMIKSESYFRRALQINPNLSKSLMGMADLSYEQMNYMQARAYIQRFNSVSPWTPQALLTAIKTEQKLGNEDAVSSYKLIMRARFPDSDEMRMVNEGI</sequence>
<dbReference type="EC" id="3.1.-.-" evidence="4"/>
<dbReference type="InterPro" id="IPR011990">
    <property type="entry name" value="TPR-like_helical_dom_sf"/>
</dbReference>
<gene>
    <name evidence="4" type="primary">rapG</name>
    <name evidence="4" type="ORF">A9E74_01085</name>
</gene>
<dbReference type="InterPro" id="IPR013105">
    <property type="entry name" value="TPR_2"/>
</dbReference>
<dbReference type="PANTHER" id="PTHR44809">
    <property type="match status" value="1"/>
</dbReference>
<keyword evidence="5" id="KW-1185">Reference proteome</keyword>
<keyword evidence="2 3" id="KW-0802">TPR repeat</keyword>
<dbReference type="NCBIfam" id="TIGR02521">
    <property type="entry name" value="type_IV_pilW"/>
    <property type="match status" value="1"/>
</dbReference>
<dbReference type="Proteomes" id="UP000094379">
    <property type="component" value="Unassembled WGS sequence"/>
</dbReference>
<dbReference type="Pfam" id="PF07719">
    <property type="entry name" value="TPR_2"/>
    <property type="match status" value="1"/>
</dbReference>
<dbReference type="PROSITE" id="PS50005">
    <property type="entry name" value="TPR"/>
    <property type="match status" value="3"/>
</dbReference>
<dbReference type="Pfam" id="PF13424">
    <property type="entry name" value="TPR_12"/>
    <property type="match status" value="1"/>
</dbReference>
<organism evidence="4 5">
    <name type="scientific">Methylophaga muralis</name>
    <dbReference type="NCBI Taxonomy" id="291169"/>
    <lineage>
        <taxon>Bacteria</taxon>
        <taxon>Pseudomonadati</taxon>
        <taxon>Pseudomonadota</taxon>
        <taxon>Gammaproteobacteria</taxon>
        <taxon>Thiotrichales</taxon>
        <taxon>Piscirickettsiaceae</taxon>
        <taxon>Methylophaga</taxon>
    </lineage>
</organism>
<proteinExistence type="predicted"/>
<reference evidence="4 5" key="1">
    <citation type="submission" date="2016-07" db="EMBL/GenBank/DDBJ databases">
        <title>Draft Genome Sequence of Methylophaga muralis Bur 1.</title>
        <authorList>
            <person name="Vasilenko O.V."/>
            <person name="Doronina N.V."/>
            <person name="Shmareva M.N."/>
            <person name="Tarlachkov S.V."/>
            <person name="Mustakhimov I."/>
            <person name="Trotsenko Y.A."/>
        </authorList>
    </citation>
    <scope>NUCLEOTIDE SEQUENCE [LARGE SCALE GENOMIC DNA]</scope>
    <source>
        <strain evidence="4 5">Bur 1</strain>
    </source>
</reference>
<dbReference type="PROSITE" id="PS50293">
    <property type="entry name" value="TPR_REGION"/>
    <property type="match status" value="1"/>
</dbReference>
<dbReference type="InterPro" id="IPR013360">
    <property type="entry name" value="Pilus_4_PilW"/>
</dbReference>
<evidence type="ECO:0000256" key="1">
    <source>
        <dbReference type="ARBA" id="ARBA00022737"/>
    </source>
</evidence>
<evidence type="ECO:0000256" key="3">
    <source>
        <dbReference type="PROSITE-ProRule" id="PRU00339"/>
    </source>
</evidence>
<dbReference type="SUPFAM" id="SSF81901">
    <property type="entry name" value="HCP-like"/>
    <property type="match status" value="1"/>
</dbReference>
<evidence type="ECO:0000313" key="5">
    <source>
        <dbReference type="Proteomes" id="UP000094379"/>
    </source>
</evidence>
<keyword evidence="4" id="KW-0378">Hydrolase</keyword>
<dbReference type="STRING" id="291169.A9E74_01085"/>
<feature type="repeat" description="TPR" evidence="3">
    <location>
        <begin position="70"/>
        <end position="103"/>
    </location>
</feature>
<dbReference type="InterPro" id="IPR019734">
    <property type="entry name" value="TPR_rpt"/>
</dbReference>
<feature type="repeat" description="TPR" evidence="3">
    <location>
        <begin position="36"/>
        <end position="69"/>
    </location>
</feature>
<feature type="repeat" description="TPR" evidence="3">
    <location>
        <begin position="140"/>
        <end position="173"/>
    </location>
</feature>